<keyword evidence="1 2" id="KW-0808">Transferase</keyword>
<protein>
    <submittedName>
        <fullName evidence="2">Sulfotransferase family protein</fullName>
        <ecNumber evidence="2">2.8.2.-</ecNumber>
    </submittedName>
</protein>
<dbReference type="PANTHER" id="PTHR10605">
    <property type="entry name" value="HEPARAN SULFATE SULFOTRANSFERASE"/>
    <property type="match status" value="1"/>
</dbReference>
<comment type="caution">
    <text evidence="2">The sequence shown here is derived from an EMBL/GenBank/DDBJ whole genome shotgun (WGS) entry which is preliminary data.</text>
</comment>
<dbReference type="Pfam" id="PF13469">
    <property type="entry name" value="Sulfotransfer_3"/>
    <property type="match status" value="1"/>
</dbReference>
<gene>
    <name evidence="2" type="ORF">ACFQ39_14540</name>
</gene>
<dbReference type="Gene3D" id="3.40.50.300">
    <property type="entry name" value="P-loop containing nucleotide triphosphate hydrolases"/>
    <property type="match status" value="1"/>
</dbReference>
<dbReference type="EC" id="2.8.2.-" evidence="2"/>
<dbReference type="Proteomes" id="UP001597201">
    <property type="component" value="Unassembled WGS sequence"/>
</dbReference>
<name>A0ABW3Y6V6_9FLAO</name>
<dbReference type="EMBL" id="JBHTMY010000004">
    <property type="protein sequence ID" value="MFD1316841.1"/>
    <property type="molecule type" value="Genomic_DNA"/>
</dbReference>
<dbReference type="PANTHER" id="PTHR10605:SF56">
    <property type="entry name" value="BIFUNCTIONAL HEPARAN SULFATE N-DEACETYLASE_N-SULFOTRANSFERASE"/>
    <property type="match status" value="1"/>
</dbReference>
<evidence type="ECO:0000313" key="2">
    <source>
        <dbReference type="EMBL" id="MFD1316841.1"/>
    </source>
</evidence>
<dbReference type="InterPro" id="IPR037359">
    <property type="entry name" value="NST/OST"/>
</dbReference>
<accession>A0ABW3Y6V6</accession>
<dbReference type="InterPro" id="IPR027417">
    <property type="entry name" value="P-loop_NTPase"/>
</dbReference>
<dbReference type="GO" id="GO:0016740">
    <property type="term" value="F:transferase activity"/>
    <property type="evidence" value="ECO:0007669"/>
    <property type="project" value="UniProtKB-KW"/>
</dbReference>
<reference evidence="3" key="1">
    <citation type="journal article" date="2019" name="Int. J. Syst. Evol. Microbiol.">
        <title>The Global Catalogue of Microorganisms (GCM) 10K type strain sequencing project: providing services to taxonomists for standard genome sequencing and annotation.</title>
        <authorList>
            <consortium name="The Broad Institute Genomics Platform"/>
            <consortium name="The Broad Institute Genome Sequencing Center for Infectious Disease"/>
            <person name="Wu L."/>
            <person name="Ma J."/>
        </authorList>
    </citation>
    <scope>NUCLEOTIDE SEQUENCE [LARGE SCALE GENOMIC DNA]</scope>
    <source>
        <strain evidence="3">CCUG 61485</strain>
    </source>
</reference>
<organism evidence="2 3">
    <name type="scientific">Namhaeicola litoreus</name>
    <dbReference type="NCBI Taxonomy" id="1052145"/>
    <lineage>
        <taxon>Bacteria</taxon>
        <taxon>Pseudomonadati</taxon>
        <taxon>Bacteroidota</taxon>
        <taxon>Flavobacteriia</taxon>
        <taxon>Flavobacteriales</taxon>
        <taxon>Flavobacteriaceae</taxon>
        <taxon>Namhaeicola</taxon>
    </lineage>
</organism>
<dbReference type="RefSeq" id="WP_377180277.1">
    <property type="nucleotide sequence ID" value="NZ_JBHTMY010000004.1"/>
</dbReference>
<evidence type="ECO:0000313" key="3">
    <source>
        <dbReference type="Proteomes" id="UP001597201"/>
    </source>
</evidence>
<sequence length="305" mass="36427">MHKKPNFLIVGAAKSGSTSLYQYINQHPEVFMPINKEPNFFVSEYQELTSKKCPSFQVDRKRMVYKEDDYFKLFDEANPKHKAIGEATVTYLYKPKYAIPKIKKYLDDPKIIIILRNPVKRAFSHYSYARELGFENEEFSNALQLESERLNNNWSSTFAYLDQGLYSHQVQAYIDTFTNVHVIILEEFIKDPQRYLKEVYRFLNIDDKFQNTFAEEHNVSGLPRFKLFHKFLIHDNRTKDFIKKFFGSVISEETLRKIARKSRRLNQTMRLTMDEDTKDYLEAFYRNDIILLEKLLNKNLDVWNN</sequence>
<keyword evidence="3" id="KW-1185">Reference proteome</keyword>
<dbReference type="SUPFAM" id="SSF52540">
    <property type="entry name" value="P-loop containing nucleoside triphosphate hydrolases"/>
    <property type="match status" value="1"/>
</dbReference>
<proteinExistence type="predicted"/>
<evidence type="ECO:0000256" key="1">
    <source>
        <dbReference type="ARBA" id="ARBA00022679"/>
    </source>
</evidence>